<dbReference type="InterPro" id="IPR001638">
    <property type="entry name" value="Solute-binding_3/MltF_N"/>
</dbReference>
<evidence type="ECO:0000313" key="5">
    <source>
        <dbReference type="Proteomes" id="UP000215441"/>
    </source>
</evidence>
<keyword evidence="1 2" id="KW-0732">Signal</keyword>
<dbReference type="CDD" id="cd13530">
    <property type="entry name" value="PBP2_peptides_like"/>
    <property type="match status" value="1"/>
</dbReference>
<dbReference type="SUPFAM" id="SSF53850">
    <property type="entry name" value="Periplasmic binding protein-like II"/>
    <property type="match status" value="1"/>
</dbReference>
<accession>A0A235EPZ3</accession>
<evidence type="ECO:0000313" key="4">
    <source>
        <dbReference type="EMBL" id="OYD50843.1"/>
    </source>
</evidence>
<dbReference type="RefSeq" id="WP_094288615.1">
    <property type="nucleotide sequence ID" value="NZ_JAMXHW010000004.1"/>
</dbReference>
<organism evidence="4 5">
    <name type="scientific">Acidovorax kalamii</name>
    <dbReference type="NCBI Taxonomy" id="2004485"/>
    <lineage>
        <taxon>Bacteria</taxon>
        <taxon>Pseudomonadati</taxon>
        <taxon>Pseudomonadota</taxon>
        <taxon>Betaproteobacteria</taxon>
        <taxon>Burkholderiales</taxon>
        <taxon>Comamonadaceae</taxon>
        <taxon>Acidovorax</taxon>
    </lineage>
</organism>
<protein>
    <submittedName>
        <fullName evidence="4">Amino acid ABC transporter substrate-binding protein</fullName>
    </submittedName>
</protein>
<evidence type="ECO:0000256" key="2">
    <source>
        <dbReference type="SAM" id="SignalP"/>
    </source>
</evidence>
<dbReference type="AlphaFoldDB" id="A0A235EPZ3"/>
<feature type="domain" description="Solute-binding protein family 3/N-terminal" evidence="3">
    <location>
        <begin position="36"/>
        <end position="256"/>
    </location>
</feature>
<comment type="caution">
    <text evidence="4">The sequence shown here is derived from an EMBL/GenBank/DDBJ whole genome shotgun (WGS) entry which is preliminary data.</text>
</comment>
<dbReference type="OrthoDB" id="8994218at2"/>
<name>A0A235EPZ3_9BURK</name>
<keyword evidence="5" id="KW-1185">Reference proteome</keyword>
<dbReference type="SMART" id="SM00062">
    <property type="entry name" value="PBPb"/>
    <property type="match status" value="1"/>
</dbReference>
<sequence length="264" mass="29184">MSCLNRWSVAAGLCTALVATSAAAGPVLDRVQGQALAKVCIWPDYYGVTYRHPRTQELAGIDIELSAELGRDLKVKVEYVESSFATLIEDLRQDRCDVAMFAVGMLPQRMEKLAFTQPYMQSDIYAVTTKSNVVVKQWADIDKPGVMVAVQAGTFMEPIMAQRLKSATLVKISPPATRERELVAGRVDVFMTDYPYSRRLLDNADWARLIEPSEPFSVLPYAYAVKQGDAAWLAAVDAFVSRIKADGRLLRAAGHHGLKSIVVR</sequence>
<dbReference type="PANTHER" id="PTHR35936:SF17">
    <property type="entry name" value="ARGININE-BINDING EXTRACELLULAR PROTEIN ARTP"/>
    <property type="match status" value="1"/>
</dbReference>
<evidence type="ECO:0000256" key="1">
    <source>
        <dbReference type="ARBA" id="ARBA00022729"/>
    </source>
</evidence>
<reference evidence="4 5" key="1">
    <citation type="submission" date="2017-07" db="EMBL/GenBank/DDBJ databases">
        <title>Acidovorax KNDSW TSA 6 genome sequence and assembly.</title>
        <authorList>
            <person name="Mayilraj S."/>
        </authorList>
    </citation>
    <scope>NUCLEOTIDE SEQUENCE [LARGE SCALE GENOMIC DNA]</scope>
    <source>
        <strain evidence="4 5">KNDSW-TSA6</strain>
    </source>
</reference>
<proteinExistence type="predicted"/>
<feature type="signal peptide" evidence="2">
    <location>
        <begin position="1"/>
        <end position="24"/>
    </location>
</feature>
<dbReference type="PANTHER" id="PTHR35936">
    <property type="entry name" value="MEMBRANE-BOUND LYTIC MUREIN TRANSGLYCOSYLASE F"/>
    <property type="match status" value="1"/>
</dbReference>
<evidence type="ECO:0000259" key="3">
    <source>
        <dbReference type="SMART" id="SM00062"/>
    </source>
</evidence>
<dbReference type="Proteomes" id="UP000215441">
    <property type="component" value="Unassembled WGS sequence"/>
</dbReference>
<dbReference type="Gene3D" id="3.40.190.10">
    <property type="entry name" value="Periplasmic binding protein-like II"/>
    <property type="match status" value="2"/>
</dbReference>
<feature type="chain" id="PRO_5012850675" evidence="2">
    <location>
        <begin position="25"/>
        <end position="264"/>
    </location>
</feature>
<dbReference type="Pfam" id="PF00497">
    <property type="entry name" value="SBP_bac_3"/>
    <property type="match status" value="1"/>
</dbReference>
<dbReference type="EMBL" id="NOIG01000005">
    <property type="protein sequence ID" value="OYD50843.1"/>
    <property type="molecule type" value="Genomic_DNA"/>
</dbReference>
<gene>
    <name evidence="4" type="ORF">CBY09_08670</name>
</gene>